<keyword evidence="11 22" id="KW-0812">Transmembrane</keyword>
<evidence type="ECO:0000256" key="18">
    <source>
        <dbReference type="ARBA" id="ARBA00023136"/>
    </source>
</evidence>
<evidence type="ECO:0000256" key="11">
    <source>
        <dbReference type="ARBA" id="ARBA00022692"/>
    </source>
</evidence>
<feature type="binding site" evidence="21">
    <location>
        <position position="737"/>
    </location>
    <ligand>
        <name>ATP</name>
        <dbReference type="ChEBI" id="CHEBI:30616"/>
    </ligand>
</feature>
<dbReference type="OrthoDB" id="2021138at2759"/>
<keyword evidence="12" id="KW-0732">Signal</keyword>
<keyword evidence="19 24" id="KW-0675">Receptor</keyword>
<comment type="subcellular location">
    <subcellularLocation>
        <location evidence="1">Cell membrane</location>
        <topology evidence="1">Single-pass type I membrane protein</topology>
    </subcellularLocation>
</comment>
<keyword evidence="20" id="KW-0325">Glycoprotein</keyword>
<dbReference type="Gramene" id="Vitis07g01947.t01">
    <property type="protein sequence ID" value="Vitis07g01947.t01.CDS"/>
    <property type="gene ID" value="Vitis07g01947"/>
</dbReference>
<dbReference type="FunFam" id="3.80.10.10:FF:000453">
    <property type="entry name" value="Leucine-rich receptor-like protein kinase family protein"/>
    <property type="match status" value="1"/>
</dbReference>
<evidence type="ECO:0000313" key="25">
    <source>
        <dbReference type="Proteomes" id="UP000288805"/>
    </source>
</evidence>
<proteinExistence type="inferred from homology"/>
<comment type="caution">
    <text evidence="24">The sequence shown here is derived from an EMBL/GenBank/DDBJ whole genome shotgun (WGS) entry which is preliminary data.</text>
</comment>
<keyword evidence="18 22" id="KW-0472">Membrane</keyword>
<dbReference type="FunFam" id="3.30.200.20:FF:000530">
    <property type="entry name" value="receptor protein-tyrosine kinase CEPR1"/>
    <property type="match status" value="1"/>
</dbReference>
<comment type="similarity">
    <text evidence="3">Belongs to the RLP family.</text>
</comment>
<protein>
    <recommendedName>
        <fullName evidence="4">non-specific serine/threonine protein kinase</fullName>
        <ecNumber evidence="4">2.7.11.1</ecNumber>
    </recommendedName>
</protein>
<evidence type="ECO:0000256" key="13">
    <source>
        <dbReference type="ARBA" id="ARBA00022737"/>
    </source>
</evidence>
<evidence type="ECO:0000256" key="20">
    <source>
        <dbReference type="ARBA" id="ARBA00023180"/>
    </source>
</evidence>
<dbReference type="InterPro" id="IPR050647">
    <property type="entry name" value="Plant_LRR-RLKs"/>
</dbReference>
<evidence type="ECO:0000256" key="4">
    <source>
        <dbReference type="ARBA" id="ARBA00012513"/>
    </source>
</evidence>
<dbReference type="GO" id="GO:0048367">
    <property type="term" value="P:shoot system development"/>
    <property type="evidence" value="ECO:0007669"/>
    <property type="project" value="UniProtKB-ARBA"/>
</dbReference>
<keyword evidence="16 21" id="KW-0067">ATP-binding</keyword>
<dbReference type="GO" id="GO:0048608">
    <property type="term" value="P:reproductive structure development"/>
    <property type="evidence" value="ECO:0007669"/>
    <property type="project" value="UniProtKB-ARBA"/>
</dbReference>
<gene>
    <name evidence="24" type="primary">HSL2_1</name>
    <name evidence="24" type="ORF">CK203_093565</name>
</gene>
<dbReference type="Pfam" id="PF00560">
    <property type="entry name" value="LRR_1"/>
    <property type="match status" value="8"/>
</dbReference>
<evidence type="ECO:0000256" key="19">
    <source>
        <dbReference type="ARBA" id="ARBA00023170"/>
    </source>
</evidence>
<feature type="transmembrane region" description="Helical" evidence="22">
    <location>
        <begin position="650"/>
        <end position="674"/>
    </location>
</feature>
<dbReference type="InterPro" id="IPR032675">
    <property type="entry name" value="LRR_dom_sf"/>
</dbReference>
<evidence type="ECO:0000259" key="23">
    <source>
        <dbReference type="PROSITE" id="PS50011"/>
    </source>
</evidence>
<keyword evidence="9" id="KW-0433">Leucine-rich repeat</keyword>
<evidence type="ECO:0000256" key="15">
    <source>
        <dbReference type="ARBA" id="ARBA00022777"/>
    </source>
</evidence>
<dbReference type="SUPFAM" id="SSF52058">
    <property type="entry name" value="L domain-like"/>
    <property type="match status" value="1"/>
</dbReference>
<dbReference type="GO" id="GO:0004674">
    <property type="term" value="F:protein serine/threonine kinase activity"/>
    <property type="evidence" value="ECO:0007669"/>
    <property type="project" value="UniProtKB-KW"/>
</dbReference>
<name>A0A438C4S0_VITVI</name>
<evidence type="ECO:0000256" key="2">
    <source>
        <dbReference type="ARBA" id="ARBA00008684"/>
    </source>
</evidence>
<dbReference type="InterPro" id="IPR001611">
    <property type="entry name" value="Leu-rich_rpt"/>
</dbReference>
<keyword evidence="10" id="KW-0808">Transferase</keyword>
<dbReference type="KEGG" id="vvi:100247421"/>
<dbReference type="InterPro" id="IPR017441">
    <property type="entry name" value="Protein_kinase_ATP_BS"/>
</dbReference>
<keyword evidence="14 21" id="KW-0547">Nucleotide-binding</keyword>
<comment type="similarity">
    <text evidence="2">Belongs to the protein kinase superfamily. Ser/Thr protein kinase family.</text>
</comment>
<dbReference type="FunFam" id="1.10.510.10:FF:000632">
    <property type="entry name" value="leucine-rich repeat receptor-like protein kinase TDR"/>
    <property type="match status" value="1"/>
</dbReference>
<keyword evidence="8" id="KW-0597">Phosphoprotein</keyword>
<dbReference type="AlphaFoldDB" id="A0A438C4S0"/>
<dbReference type="PROSITE" id="PS50011">
    <property type="entry name" value="PROTEIN_KINASE_DOM"/>
    <property type="match status" value="1"/>
</dbReference>
<dbReference type="GO" id="GO:1905393">
    <property type="term" value="P:plant organ formation"/>
    <property type="evidence" value="ECO:0007669"/>
    <property type="project" value="UniProtKB-ARBA"/>
</dbReference>
<evidence type="ECO:0000313" key="24">
    <source>
        <dbReference type="EMBL" id="RVW17916.1"/>
    </source>
</evidence>
<dbReference type="FunFam" id="3.80.10.10:FF:000275">
    <property type="entry name" value="Leucine-rich repeat receptor-like protein kinase"/>
    <property type="match status" value="1"/>
</dbReference>
<evidence type="ECO:0000256" key="6">
    <source>
        <dbReference type="ARBA" id="ARBA00022475"/>
    </source>
</evidence>
<dbReference type="PROSITE" id="PS00107">
    <property type="entry name" value="PROTEIN_KINASE_ATP"/>
    <property type="match status" value="1"/>
</dbReference>
<dbReference type="GO" id="GO:0005524">
    <property type="term" value="F:ATP binding"/>
    <property type="evidence" value="ECO:0007669"/>
    <property type="project" value="UniProtKB-UniRule"/>
</dbReference>
<dbReference type="GO" id="GO:0009791">
    <property type="term" value="P:post-embryonic development"/>
    <property type="evidence" value="ECO:0007669"/>
    <property type="project" value="UniProtKB-ARBA"/>
</dbReference>
<evidence type="ECO:0000256" key="7">
    <source>
        <dbReference type="ARBA" id="ARBA00022527"/>
    </source>
</evidence>
<evidence type="ECO:0000256" key="16">
    <source>
        <dbReference type="ARBA" id="ARBA00022840"/>
    </source>
</evidence>
<evidence type="ECO:0000256" key="12">
    <source>
        <dbReference type="ARBA" id="ARBA00022729"/>
    </source>
</evidence>
<organism evidence="24 25">
    <name type="scientific">Vitis vinifera</name>
    <name type="common">Grape</name>
    <dbReference type="NCBI Taxonomy" id="29760"/>
    <lineage>
        <taxon>Eukaryota</taxon>
        <taxon>Viridiplantae</taxon>
        <taxon>Streptophyta</taxon>
        <taxon>Embryophyta</taxon>
        <taxon>Tracheophyta</taxon>
        <taxon>Spermatophyta</taxon>
        <taxon>Magnoliopsida</taxon>
        <taxon>eudicotyledons</taxon>
        <taxon>Gunneridae</taxon>
        <taxon>Pentapetalae</taxon>
        <taxon>rosids</taxon>
        <taxon>Vitales</taxon>
        <taxon>Vitaceae</taxon>
        <taxon>Viteae</taxon>
        <taxon>Vitis</taxon>
    </lineage>
</organism>
<dbReference type="Proteomes" id="UP000288805">
    <property type="component" value="Unassembled WGS sequence"/>
</dbReference>
<feature type="domain" description="Protein kinase" evidence="23">
    <location>
        <begin position="708"/>
        <end position="1002"/>
    </location>
</feature>
<sequence>MNPSVSSTPSPLKPMLILLLTPRALWNMTLRLLLVFFFFLGFVSPVISLNRDADILIRVKNSGLDDPYAGLGDWVPTSDDPCKWTGIACDYKTHAVVSIDLSGFGVSGGFPSGFCRIQTLQNLSLADNNLNGSLTSELVSPCFHLHSLNLSSNELTGELPEFVPEFGSLLILDLSFNNFSGEIPASFGRFPALKVLRLCQNLLDGSIPSFLTNLTELTRLEIAYNPFKPSRLPSNIGNLTKLENLWFPCSSLIGDIPESVGSLVSVTNFDLSNNSLSGKIPDSIGRLKNVIQIELYLNNLSGELPESISNMTALVQLDASQNNLSGKLPEKIAGMPLKSLNLNDNFFDGEIPESLASNPNLHELKIFNNRFSGSLPENLGRNSALIDIDVSGNNFTGDLPPFLCYRKRLRRLILFNNQFSGNLPETYGDCNSLSYVRIFSTELSGEVPNRFWGLPELHFLQLENNRFQGSIPPSISGAQKLTNFLISGNKFSDKLPADICGLKRLMSFDGSRNQFSGDVPVCITDLKKLQNLELQQNMLSGGIPSRVSSWTDLTELNLAGNRFTGEIPAELGNLPVLTYLDLAGNFLTGEIPVELTKLKLNIFNVSNNLLSGEVPIGFSHKYYLQSLMGNPNLCSPNLKPLPPCSRSKPITLYLIGVLAIFTLILLLGSLFWFLKTRSKIFGDKPNRQWKTTIFQSIRFNEEEISSSLKDENLVGTGGSGQVYRVKLKTGQTIAVKKLCGGRREPETEAIFQSEVETLGGIRHCNIVKLLFSCSDEDFRVLVYEYMENGSLGEVLHGDKGEGLLDWHRRFKIAVGAAQGLAYLHHDCVPAIVHRDVKSNNILLDEEFSPRIADFGLAKTLHREVGESDELMSRVAGSYGYIAPEYAYTLKVTEKSDVYSFGVVLMELVTGKRPNDPSFGENRDIVKWVTEAALSAPEGSDGNGCSGCMDLDQLVDPRLNPSTGDYEEIEKVLDVALLCTAAFPMNRPSMRRVVELLKGHTLALTE</sequence>
<dbReference type="InterPro" id="IPR008271">
    <property type="entry name" value="Ser/Thr_kinase_AS"/>
</dbReference>
<keyword evidence="13" id="KW-0677">Repeat</keyword>
<dbReference type="PANTHER" id="PTHR48056:SF35">
    <property type="entry name" value="LRR RECEPTOR-LIKE SERINE_THREONINE-PROTEIN KINASE HSL2"/>
    <property type="match status" value="1"/>
</dbReference>
<evidence type="ECO:0000256" key="5">
    <source>
        <dbReference type="ARBA" id="ARBA00022473"/>
    </source>
</evidence>
<evidence type="ECO:0000256" key="9">
    <source>
        <dbReference type="ARBA" id="ARBA00022614"/>
    </source>
</evidence>
<dbReference type="Gene3D" id="3.80.10.10">
    <property type="entry name" value="Ribonuclease Inhibitor"/>
    <property type="match status" value="3"/>
</dbReference>
<evidence type="ECO:0000256" key="14">
    <source>
        <dbReference type="ARBA" id="ARBA00022741"/>
    </source>
</evidence>
<dbReference type="Gene3D" id="1.10.510.10">
    <property type="entry name" value="Transferase(Phosphotransferase) domain 1"/>
    <property type="match status" value="1"/>
</dbReference>
<keyword evidence="17 22" id="KW-1133">Transmembrane helix</keyword>
<dbReference type="InterPro" id="IPR011009">
    <property type="entry name" value="Kinase-like_dom_sf"/>
</dbReference>
<keyword evidence="5" id="KW-0217">Developmental protein</keyword>
<evidence type="ECO:0000256" key="21">
    <source>
        <dbReference type="PROSITE-ProRule" id="PRU10141"/>
    </source>
</evidence>
<dbReference type="InterPro" id="IPR013210">
    <property type="entry name" value="LRR_N_plant-typ"/>
</dbReference>
<dbReference type="GO" id="GO:0051707">
    <property type="term" value="P:response to other organism"/>
    <property type="evidence" value="ECO:0007669"/>
    <property type="project" value="UniProtKB-ARBA"/>
</dbReference>
<evidence type="ECO:0000256" key="8">
    <source>
        <dbReference type="ARBA" id="ARBA00022553"/>
    </source>
</evidence>
<dbReference type="SMART" id="SM00220">
    <property type="entry name" value="S_TKc"/>
    <property type="match status" value="1"/>
</dbReference>
<dbReference type="FunFam" id="3.80.10.10:FF:000215">
    <property type="entry name" value="Receptor-like protein kinase HSL1"/>
    <property type="match status" value="1"/>
</dbReference>
<evidence type="ECO:0000256" key="3">
    <source>
        <dbReference type="ARBA" id="ARBA00009592"/>
    </source>
</evidence>
<evidence type="ECO:0000256" key="10">
    <source>
        <dbReference type="ARBA" id="ARBA00022679"/>
    </source>
</evidence>
<keyword evidence="6" id="KW-1003">Cell membrane</keyword>
<evidence type="ECO:0000256" key="1">
    <source>
        <dbReference type="ARBA" id="ARBA00004251"/>
    </source>
</evidence>
<dbReference type="GO" id="GO:0006952">
    <property type="term" value="P:defense response"/>
    <property type="evidence" value="ECO:0007669"/>
    <property type="project" value="UniProtKB-ARBA"/>
</dbReference>
<dbReference type="PANTHER" id="PTHR48056">
    <property type="entry name" value="LRR RECEPTOR-LIKE SERINE/THREONINE-PROTEIN KINASE-RELATED"/>
    <property type="match status" value="1"/>
</dbReference>
<dbReference type="InterPro" id="IPR000719">
    <property type="entry name" value="Prot_kinase_dom"/>
</dbReference>
<dbReference type="EC" id="2.7.11.1" evidence="4"/>
<dbReference type="PROSITE" id="PS00108">
    <property type="entry name" value="PROTEIN_KINASE_ST"/>
    <property type="match status" value="1"/>
</dbReference>
<dbReference type="Pfam" id="PF00069">
    <property type="entry name" value="Pkinase"/>
    <property type="match status" value="1"/>
</dbReference>
<dbReference type="Pfam" id="PF08263">
    <property type="entry name" value="LRRNT_2"/>
    <property type="match status" value="1"/>
</dbReference>
<dbReference type="EMBL" id="QGNW01002572">
    <property type="protein sequence ID" value="RVW17916.1"/>
    <property type="molecule type" value="Genomic_DNA"/>
</dbReference>
<dbReference type="SUPFAM" id="SSF56112">
    <property type="entry name" value="Protein kinase-like (PK-like)"/>
    <property type="match status" value="1"/>
</dbReference>
<dbReference type="Gene3D" id="3.30.200.20">
    <property type="entry name" value="Phosphorylase Kinase, domain 1"/>
    <property type="match status" value="1"/>
</dbReference>
<reference evidence="24 25" key="1">
    <citation type="journal article" date="2018" name="PLoS Genet.">
        <title>Population sequencing reveals clonal diversity and ancestral inbreeding in the grapevine cultivar Chardonnay.</title>
        <authorList>
            <person name="Roach M.J."/>
            <person name="Johnson D.L."/>
            <person name="Bohlmann J."/>
            <person name="van Vuuren H.J."/>
            <person name="Jones S.J."/>
            <person name="Pretorius I.S."/>
            <person name="Schmidt S.A."/>
            <person name="Borneman A.R."/>
        </authorList>
    </citation>
    <scope>NUCLEOTIDE SEQUENCE [LARGE SCALE GENOMIC DNA]</scope>
    <source>
        <strain evidence="25">cv. Chardonnay</strain>
        <tissue evidence="24">Leaf</tissue>
    </source>
</reference>
<dbReference type="SUPFAM" id="SSF52047">
    <property type="entry name" value="RNI-like"/>
    <property type="match status" value="1"/>
</dbReference>
<evidence type="ECO:0000256" key="17">
    <source>
        <dbReference type="ARBA" id="ARBA00022989"/>
    </source>
</evidence>
<accession>A0A438C4S0</accession>
<evidence type="ECO:0000256" key="22">
    <source>
        <dbReference type="SAM" id="Phobius"/>
    </source>
</evidence>
<dbReference type="GO" id="GO:0005886">
    <property type="term" value="C:plasma membrane"/>
    <property type="evidence" value="ECO:0007669"/>
    <property type="project" value="UniProtKB-SubCell"/>
</dbReference>
<keyword evidence="7" id="KW-0723">Serine/threonine-protein kinase</keyword>
<keyword evidence="15 24" id="KW-0418">Kinase</keyword>